<feature type="transmembrane region" description="Helical" evidence="7">
    <location>
        <begin position="191"/>
        <end position="212"/>
    </location>
</feature>
<dbReference type="EMBL" id="APHR01000028">
    <property type="protein sequence ID" value="EMR13273.1"/>
    <property type="molecule type" value="Genomic_DNA"/>
</dbReference>
<dbReference type="Pfam" id="PF12801">
    <property type="entry name" value="Fer4_5"/>
    <property type="match status" value="1"/>
</dbReference>
<keyword evidence="7" id="KW-0472">Membrane</keyword>
<gene>
    <name evidence="9" type="ORF">MPL1_05854</name>
</gene>
<accession>M7NX00</accession>
<dbReference type="InterPro" id="IPR051684">
    <property type="entry name" value="Electron_Trans/Redox"/>
</dbReference>
<organism evidence="9 10">
    <name type="scientific">Methylophaga lonarensis MPL</name>
    <dbReference type="NCBI Taxonomy" id="1286106"/>
    <lineage>
        <taxon>Bacteria</taxon>
        <taxon>Pseudomonadati</taxon>
        <taxon>Pseudomonadota</taxon>
        <taxon>Gammaproteobacteria</taxon>
        <taxon>Thiotrichales</taxon>
        <taxon>Piscirickettsiaceae</taxon>
        <taxon>Methylophaga</taxon>
    </lineage>
</organism>
<protein>
    <submittedName>
        <fullName evidence="9">Type cbb3 cytochrome oxidase biogenesis protein CcoG</fullName>
    </submittedName>
</protein>
<dbReference type="GO" id="GO:0051539">
    <property type="term" value="F:4 iron, 4 sulfur cluster binding"/>
    <property type="evidence" value="ECO:0007669"/>
    <property type="project" value="UniProtKB-KW"/>
</dbReference>
<feature type="domain" description="4Fe-4S ferredoxin-type" evidence="8">
    <location>
        <begin position="257"/>
        <end position="285"/>
    </location>
</feature>
<comment type="caution">
    <text evidence="9">The sequence shown here is derived from an EMBL/GenBank/DDBJ whole genome shotgun (WGS) entry which is preliminary data.</text>
</comment>
<dbReference type="Pfam" id="PF13746">
    <property type="entry name" value="Fer4_18"/>
    <property type="match status" value="1"/>
</dbReference>
<dbReference type="PANTHER" id="PTHR30176:SF3">
    <property type="entry name" value="FERREDOXIN-TYPE PROTEIN NAPH"/>
    <property type="match status" value="1"/>
</dbReference>
<dbReference type="Pfam" id="PF11614">
    <property type="entry name" value="FixG_C"/>
    <property type="match status" value="1"/>
</dbReference>
<dbReference type="eggNOG" id="COG0348">
    <property type="taxonomic scope" value="Bacteria"/>
</dbReference>
<dbReference type="OrthoDB" id="9811700at2"/>
<dbReference type="Proteomes" id="UP000012019">
    <property type="component" value="Unassembled WGS sequence"/>
</dbReference>
<dbReference type="Gene3D" id="2.60.40.10">
    <property type="entry name" value="Immunoglobulins"/>
    <property type="match status" value="1"/>
</dbReference>
<dbReference type="PROSITE" id="PS51379">
    <property type="entry name" value="4FE4S_FER_2"/>
    <property type="match status" value="1"/>
</dbReference>
<dbReference type="PATRIC" id="fig|1286106.3.peg.1174"/>
<evidence type="ECO:0000259" key="8">
    <source>
        <dbReference type="PROSITE" id="PS51379"/>
    </source>
</evidence>
<dbReference type="InterPro" id="IPR014116">
    <property type="entry name" value="Cyt_c_oxidase_cbb3_FixG"/>
</dbReference>
<keyword evidence="10" id="KW-1185">Reference proteome</keyword>
<keyword evidence="1" id="KW-0813">Transport</keyword>
<feature type="transmembrane region" description="Helical" evidence="7">
    <location>
        <begin position="86"/>
        <end position="107"/>
    </location>
</feature>
<keyword evidence="3" id="KW-0479">Metal-binding</keyword>
<evidence type="ECO:0000256" key="3">
    <source>
        <dbReference type="ARBA" id="ARBA00022723"/>
    </source>
</evidence>
<evidence type="ECO:0000256" key="4">
    <source>
        <dbReference type="ARBA" id="ARBA00022982"/>
    </source>
</evidence>
<dbReference type="SUPFAM" id="SSF54862">
    <property type="entry name" value="4Fe-4S ferredoxins"/>
    <property type="match status" value="1"/>
</dbReference>
<dbReference type="PANTHER" id="PTHR30176">
    <property type="entry name" value="FERREDOXIN-TYPE PROTEIN NAPH"/>
    <property type="match status" value="1"/>
</dbReference>
<dbReference type="InterPro" id="IPR013783">
    <property type="entry name" value="Ig-like_fold"/>
</dbReference>
<feature type="transmembrane region" description="Helical" evidence="7">
    <location>
        <begin position="337"/>
        <end position="356"/>
    </location>
</feature>
<dbReference type="AlphaFoldDB" id="M7NX00"/>
<evidence type="ECO:0000256" key="6">
    <source>
        <dbReference type="ARBA" id="ARBA00023014"/>
    </source>
</evidence>
<dbReference type="PROSITE" id="PS00198">
    <property type="entry name" value="4FE4S_FER_1"/>
    <property type="match status" value="1"/>
</dbReference>
<feature type="transmembrane region" description="Helical" evidence="7">
    <location>
        <begin position="162"/>
        <end position="179"/>
    </location>
</feature>
<evidence type="ECO:0000313" key="9">
    <source>
        <dbReference type="EMBL" id="EMR13273.1"/>
    </source>
</evidence>
<keyword evidence="6" id="KW-0411">Iron-sulfur</keyword>
<reference evidence="9 10" key="1">
    <citation type="journal article" date="2013" name="Genome Announc.">
        <title>Draft Genome Sequence of Methylophaga lonarensis MPLT, a Haloalkaliphilic (Non-Methane-Utilizing) Methylotroph.</title>
        <authorList>
            <person name="Shetty S.A."/>
            <person name="Marathe N.P."/>
            <person name="Munot H."/>
            <person name="Antony C.P."/>
            <person name="Dhotre D.P."/>
            <person name="Murrell J.C."/>
            <person name="Shouche Y.S."/>
        </authorList>
    </citation>
    <scope>NUCLEOTIDE SEQUENCE [LARGE SCALE GENOMIC DNA]</scope>
    <source>
        <strain evidence="9 10">MPL</strain>
    </source>
</reference>
<evidence type="ECO:0000256" key="7">
    <source>
        <dbReference type="SAM" id="Phobius"/>
    </source>
</evidence>
<dbReference type="GO" id="GO:0005886">
    <property type="term" value="C:plasma membrane"/>
    <property type="evidence" value="ECO:0007669"/>
    <property type="project" value="TreeGrafter"/>
</dbReference>
<dbReference type="InterPro" id="IPR017896">
    <property type="entry name" value="4Fe4S_Fe-S-bd"/>
</dbReference>
<sequence length="473" mass="54060">MSQITKHTSETLQDEIIEWQLNAGEQQIVAKRMPGRYRRLKWFGMSVWLIYFLGPYLRWQGQQAVLLDIPNRQFHIFSMTLYPQDIWMLSLTLLFFAILLAVVSAVAGRVFCGYFCFQTVWTDIYTLIEEWLEGNTPQKQQKFRQEPFSLNKLSRRLTKHSLWMLIALLTGITFSAWFTDAYQLWRDVFALQAHIAVWIALAVFTVFTYGFAGFMREQVCFWLCPYARLQSVMYDQDTVLPAYDVERGEPRGKLQRGQLASGQGSCIDCKLCVAVCPTGIDIRKGQQEGCITCGLCIDACDSVMDKIEQPRGLIRYASHAELVDHQKPQALLLRPRVLVYCTIMLVSLVGVVYGFATLSPTAFTALPERQPLYVQLSDGSIQNRYTLKLLNKQNQPMEVQYRLEAPTGFTLHGVHESYHIEPGQMLQVMALVRREVDMDADGITPLRFVADVINDATIEIYHDSVFIGPATGN</sequence>
<evidence type="ECO:0000256" key="5">
    <source>
        <dbReference type="ARBA" id="ARBA00023004"/>
    </source>
</evidence>
<evidence type="ECO:0000313" key="10">
    <source>
        <dbReference type="Proteomes" id="UP000012019"/>
    </source>
</evidence>
<dbReference type="InterPro" id="IPR017900">
    <property type="entry name" value="4Fe4S_Fe_S_CS"/>
</dbReference>
<dbReference type="RefSeq" id="WP_009726174.1">
    <property type="nucleotide sequence ID" value="NZ_APHR01000028.1"/>
</dbReference>
<feature type="transmembrane region" description="Helical" evidence="7">
    <location>
        <begin position="40"/>
        <end position="57"/>
    </location>
</feature>
<keyword evidence="7" id="KW-0812">Transmembrane</keyword>
<dbReference type="GO" id="GO:0046872">
    <property type="term" value="F:metal ion binding"/>
    <property type="evidence" value="ECO:0007669"/>
    <property type="project" value="UniProtKB-KW"/>
</dbReference>
<keyword evidence="2" id="KW-0004">4Fe-4S</keyword>
<evidence type="ECO:0000256" key="2">
    <source>
        <dbReference type="ARBA" id="ARBA00022485"/>
    </source>
</evidence>
<name>M7NX00_9GAMM</name>
<evidence type="ECO:0000256" key="1">
    <source>
        <dbReference type="ARBA" id="ARBA00022448"/>
    </source>
</evidence>
<keyword evidence="5" id="KW-0408">Iron</keyword>
<keyword evidence="4" id="KW-0249">Electron transport</keyword>
<dbReference type="InterPro" id="IPR032879">
    <property type="entry name" value="FixG_C"/>
</dbReference>
<proteinExistence type="predicted"/>
<dbReference type="STRING" id="1286106.MPL1_05854"/>
<keyword evidence="7" id="KW-1133">Transmembrane helix</keyword>
<dbReference type="NCBIfam" id="TIGR02745">
    <property type="entry name" value="ccoG_rdxA_fixG"/>
    <property type="match status" value="1"/>
</dbReference>